<evidence type="ECO:0000313" key="2">
    <source>
        <dbReference type="EMBL" id="MQS51651.1"/>
    </source>
</evidence>
<keyword evidence="4" id="KW-1185">Reference proteome</keyword>
<reference evidence="1" key="2">
    <citation type="submission" date="2019-05" db="EMBL/GenBank/DDBJ databases">
        <authorList>
            <person name="Schuster J.A."/>
            <person name="Ehrmann M.A."/>
        </authorList>
    </citation>
    <scope>NUCLEOTIDE SEQUENCE</scope>
    <source>
        <strain evidence="1">TMW 1.2098</strain>
    </source>
</reference>
<accession>A0A5P0ZF15</accession>
<dbReference type="EMBL" id="VDFN01000001">
    <property type="protein sequence ID" value="MQS44245.1"/>
    <property type="molecule type" value="Genomic_DNA"/>
</dbReference>
<dbReference type="Pfam" id="PF11114">
    <property type="entry name" value="Minor_capsid_2"/>
    <property type="match status" value="1"/>
</dbReference>
<sequence>MAMSINVDLSGLNNFGSRLEAGQREVARHALAEMDEFVPRDKGHLRDSGIIVNRGKTIRYKMPYAAPQFYGLINGYRIHHYTLLGTGRRWDLRLKGNSAKMADLRHSFVKGAELYGSNR</sequence>
<protein>
    <submittedName>
        <fullName evidence="2">Capsid protein</fullName>
    </submittedName>
</protein>
<dbReference type="Proteomes" id="UP000380386">
    <property type="component" value="Unassembled WGS sequence"/>
</dbReference>
<proteinExistence type="predicted"/>
<dbReference type="AlphaFoldDB" id="A0A5P0ZF15"/>
<evidence type="ECO:0000313" key="1">
    <source>
        <dbReference type="EMBL" id="MQS44245.1"/>
    </source>
</evidence>
<evidence type="ECO:0000313" key="3">
    <source>
        <dbReference type="Proteomes" id="UP000380386"/>
    </source>
</evidence>
<name>A0A5P0ZF15_9LACO</name>
<dbReference type="InterPro" id="IPR021080">
    <property type="entry name" value="Minor_capsid_protein"/>
</dbReference>
<dbReference type="Proteomes" id="UP000436655">
    <property type="component" value="Unassembled WGS sequence"/>
</dbReference>
<organism evidence="2 3">
    <name type="scientific">Companilactobacillus mishanensis</name>
    <dbReference type="NCBI Taxonomy" id="2486008"/>
    <lineage>
        <taxon>Bacteria</taxon>
        <taxon>Bacillati</taxon>
        <taxon>Bacillota</taxon>
        <taxon>Bacilli</taxon>
        <taxon>Lactobacillales</taxon>
        <taxon>Lactobacillaceae</taxon>
        <taxon>Companilactobacillus</taxon>
    </lineage>
</organism>
<comment type="caution">
    <text evidence="2">The sequence shown here is derived from an EMBL/GenBank/DDBJ whole genome shotgun (WGS) entry which is preliminary data.</text>
</comment>
<gene>
    <name evidence="2" type="ORF">FHL02_01315</name>
    <name evidence="1" type="ORF">FHL03_01955</name>
</gene>
<dbReference type="OrthoDB" id="2221953at2"/>
<reference evidence="3 4" key="1">
    <citation type="journal article" date="2019" name="Syst. Appl. Microbiol.">
        <title>Polyphasic characterization of two novel Lactobacillus spp. isolated from blown salami packages: Description of Lactobacillus halodurans sp. nov. and Lactobacillus salsicarnum sp. nov.</title>
        <authorList>
            <person name="Schuster J.A."/>
            <person name="Klingl A."/>
            <person name="Vogel R.F."/>
            <person name="Ehrmann M.A."/>
        </authorList>
    </citation>
    <scope>NUCLEOTIDE SEQUENCE [LARGE SCALE GENOMIC DNA]</scope>
    <source>
        <strain evidence="1 4">TMW 1.2098</strain>
        <strain evidence="2 3">TMW 1.2118</strain>
    </source>
</reference>
<evidence type="ECO:0000313" key="4">
    <source>
        <dbReference type="Proteomes" id="UP000436655"/>
    </source>
</evidence>
<dbReference type="RefSeq" id="WP_153381737.1">
    <property type="nucleotide sequence ID" value="NZ_VDFM01000001.1"/>
</dbReference>
<dbReference type="EMBL" id="VDFM01000001">
    <property type="protein sequence ID" value="MQS51651.1"/>
    <property type="molecule type" value="Genomic_DNA"/>
</dbReference>